<evidence type="ECO:0000256" key="7">
    <source>
        <dbReference type="ARBA" id="ARBA00022741"/>
    </source>
</evidence>
<dbReference type="InterPro" id="IPR006195">
    <property type="entry name" value="aa-tRNA-synth_II"/>
</dbReference>
<comment type="caution">
    <text evidence="15">The sequence shown here is derived from an EMBL/GenBank/DDBJ whole genome shotgun (WGS) entry which is preliminary data.</text>
</comment>
<evidence type="ECO:0000256" key="10">
    <source>
        <dbReference type="ARBA" id="ARBA00022917"/>
    </source>
</evidence>
<dbReference type="GO" id="GO:0000049">
    <property type="term" value="F:tRNA binding"/>
    <property type="evidence" value="ECO:0007669"/>
    <property type="project" value="InterPro"/>
</dbReference>
<dbReference type="PROSITE" id="PS50862">
    <property type="entry name" value="AA_TRNA_LIGASE_II"/>
    <property type="match status" value="1"/>
</dbReference>
<comment type="cofactor">
    <cofactor evidence="13">
        <name>Mg(2+)</name>
        <dbReference type="ChEBI" id="CHEBI:18420"/>
    </cofactor>
    <text evidence="13">Binds 2 magnesium ions per tetramer.</text>
</comment>
<keyword evidence="9 13" id="KW-0460">Magnesium</keyword>
<evidence type="ECO:0000256" key="8">
    <source>
        <dbReference type="ARBA" id="ARBA00022840"/>
    </source>
</evidence>
<dbReference type="PANTHER" id="PTHR11538:SF41">
    <property type="entry name" value="PHENYLALANINE--TRNA LIGASE, MITOCHONDRIAL"/>
    <property type="match status" value="1"/>
</dbReference>
<evidence type="ECO:0000256" key="4">
    <source>
        <dbReference type="ARBA" id="ARBA00022490"/>
    </source>
</evidence>
<dbReference type="AlphaFoldDB" id="A0A7V3RFJ8"/>
<keyword evidence="7 13" id="KW-0547">Nucleotide-binding</keyword>
<dbReference type="GO" id="GO:0005524">
    <property type="term" value="F:ATP binding"/>
    <property type="evidence" value="ECO:0007669"/>
    <property type="project" value="UniProtKB-UniRule"/>
</dbReference>
<dbReference type="InterPro" id="IPR022911">
    <property type="entry name" value="Phe_tRNA_ligase_alpha1_bac"/>
</dbReference>
<evidence type="ECO:0000256" key="2">
    <source>
        <dbReference type="ARBA" id="ARBA00010207"/>
    </source>
</evidence>
<accession>A0A7V3RFJ8</accession>
<dbReference type="GO" id="GO:0006432">
    <property type="term" value="P:phenylalanyl-tRNA aminoacylation"/>
    <property type="evidence" value="ECO:0007669"/>
    <property type="project" value="UniProtKB-UniRule"/>
</dbReference>
<dbReference type="InterPro" id="IPR004188">
    <property type="entry name" value="Phe-tRNA_ligase_II_N"/>
</dbReference>
<evidence type="ECO:0000256" key="9">
    <source>
        <dbReference type="ARBA" id="ARBA00022842"/>
    </source>
</evidence>
<keyword evidence="8 13" id="KW-0067">ATP-binding</keyword>
<dbReference type="GO" id="GO:0000287">
    <property type="term" value="F:magnesium ion binding"/>
    <property type="evidence" value="ECO:0007669"/>
    <property type="project" value="UniProtKB-UniRule"/>
</dbReference>
<keyword evidence="11 13" id="KW-0030">Aminoacyl-tRNA synthetase</keyword>
<evidence type="ECO:0000256" key="3">
    <source>
        <dbReference type="ARBA" id="ARBA00011209"/>
    </source>
</evidence>
<organism evidence="15">
    <name type="scientific">Mesoaciditoga lauensis</name>
    <dbReference type="NCBI Taxonomy" id="1495039"/>
    <lineage>
        <taxon>Bacteria</taxon>
        <taxon>Thermotogati</taxon>
        <taxon>Thermotogota</taxon>
        <taxon>Thermotogae</taxon>
        <taxon>Mesoaciditogales</taxon>
        <taxon>Mesoaciditogaceae</taxon>
        <taxon>Mesoaciditoga</taxon>
    </lineage>
</organism>
<dbReference type="EMBL" id="DTPE01000240">
    <property type="protein sequence ID" value="HGE75683.1"/>
    <property type="molecule type" value="Genomic_DNA"/>
</dbReference>
<reference evidence="15" key="1">
    <citation type="journal article" date="2020" name="mSystems">
        <title>Genome- and Community-Level Interaction Insights into Carbon Utilization and Element Cycling Functions of Hydrothermarchaeota in Hydrothermal Sediment.</title>
        <authorList>
            <person name="Zhou Z."/>
            <person name="Liu Y."/>
            <person name="Xu W."/>
            <person name="Pan J."/>
            <person name="Luo Z.H."/>
            <person name="Li M."/>
        </authorList>
    </citation>
    <scope>NUCLEOTIDE SEQUENCE [LARGE SCALE GENOMIC DNA]</scope>
    <source>
        <strain evidence="15">SpSt-966</strain>
    </source>
</reference>
<sequence length="327" mass="37164">MDEVESILNLATERIEAAKSLEELEKIRVSFLGKNGAITSSMKKIPALDPKDKALFGKRLNEAKLKIESLLSDKIAELKVSETNKKMIENSLDLTIPGPMRTIGKVHPITRTIDECVRIFSKMGFDVVEGPEMESVYYNFEALNTPQWHPARDLQDTFYISDELLLRTQTSPVQIRTMERRKPPLRIISPGRVYRNDYDATHLPSFFQIEGLAIDKEISIADLKGTLESAIKALLGEDKVIRFRPHYFPFTEPSVEVDVSFSGKKEWLEILGAGMVHPNVLRNVGLDPDEWQGFAFGMGMERIAMLKYGINDIREFPRNSLNFLGLF</sequence>
<evidence type="ECO:0000256" key="5">
    <source>
        <dbReference type="ARBA" id="ARBA00022598"/>
    </source>
</evidence>
<evidence type="ECO:0000256" key="6">
    <source>
        <dbReference type="ARBA" id="ARBA00022723"/>
    </source>
</evidence>
<comment type="subunit">
    <text evidence="3 13">Tetramer of two alpha and two beta subunits.</text>
</comment>
<evidence type="ECO:0000256" key="12">
    <source>
        <dbReference type="ARBA" id="ARBA00049255"/>
    </source>
</evidence>
<comment type="catalytic activity">
    <reaction evidence="12 13">
        <text>tRNA(Phe) + L-phenylalanine + ATP = L-phenylalanyl-tRNA(Phe) + AMP + diphosphate + H(+)</text>
        <dbReference type="Rhea" id="RHEA:19413"/>
        <dbReference type="Rhea" id="RHEA-COMP:9668"/>
        <dbReference type="Rhea" id="RHEA-COMP:9699"/>
        <dbReference type="ChEBI" id="CHEBI:15378"/>
        <dbReference type="ChEBI" id="CHEBI:30616"/>
        <dbReference type="ChEBI" id="CHEBI:33019"/>
        <dbReference type="ChEBI" id="CHEBI:58095"/>
        <dbReference type="ChEBI" id="CHEBI:78442"/>
        <dbReference type="ChEBI" id="CHEBI:78531"/>
        <dbReference type="ChEBI" id="CHEBI:456215"/>
        <dbReference type="EC" id="6.1.1.20"/>
    </reaction>
</comment>
<dbReference type="FunFam" id="3.30.930.10:FF:000003">
    <property type="entry name" value="Phenylalanine--tRNA ligase alpha subunit"/>
    <property type="match status" value="1"/>
</dbReference>
<evidence type="ECO:0000256" key="13">
    <source>
        <dbReference type="HAMAP-Rule" id="MF_00281"/>
    </source>
</evidence>
<feature type="binding site" evidence="13">
    <location>
        <position position="252"/>
    </location>
    <ligand>
        <name>Mg(2+)</name>
        <dbReference type="ChEBI" id="CHEBI:18420"/>
        <note>shared with beta subunit</note>
    </ligand>
</feature>
<protein>
    <recommendedName>
        <fullName evidence="13">Phenylalanine--tRNA ligase alpha subunit</fullName>
        <ecNumber evidence="13">6.1.1.20</ecNumber>
    </recommendedName>
    <alternativeName>
        <fullName evidence="13">Phenylalanyl-tRNA synthetase alpha subunit</fullName>
        <shortName evidence="13">PheRS</shortName>
    </alternativeName>
</protein>
<name>A0A7V3RFJ8_9BACT</name>
<dbReference type="HAMAP" id="MF_00281">
    <property type="entry name" value="Phe_tRNA_synth_alpha1"/>
    <property type="match status" value="1"/>
</dbReference>
<dbReference type="EC" id="6.1.1.20" evidence="13"/>
<dbReference type="Pfam" id="PF01409">
    <property type="entry name" value="tRNA-synt_2d"/>
    <property type="match status" value="1"/>
</dbReference>
<proteinExistence type="inferred from homology"/>
<keyword evidence="10 13" id="KW-0648">Protein biosynthesis</keyword>
<dbReference type="InterPro" id="IPR045864">
    <property type="entry name" value="aa-tRNA-synth_II/BPL/LPL"/>
</dbReference>
<gene>
    <name evidence="13" type="primary">pheS</name>
    <name evidence="15" type="ORF">ENX73_06115</name>
</gene>
<dbReference type="GO" id="GO:0004826">
    <property type="term" value="F:phenylalanine-tRNA ligase activity"/>
    <property type="evidence" value="ECO:0007669"/>
    <property type="project" value="UniProtKB-UniRule"/>
</dbReference>
<evidence type="ECO:0000256" key="1">
    <source>
        <dbReference type="ARBA" id="ARBA00004496"/>
    </source>
</evidence>
<keyword evidence="5 13" id="KW-0436">Ligase</keyword>
<comment type="subcellular location">
    <subcellularLocation>
        <location evidence="1 13">Cytoplasm</location>
    </subcellularLocation>
</comment>
<evidence type="ECO:0000259" key="14">
    <source>
        <dbReference type="PROSITE" id="PS50862"/>
    </source>
</evidence>
<evidence type="ECO:0000256" key="11">
    <source>
        <dbReference type="ARBA" id="ARBA00023146"/>
    </source>
</evidence>
<feature type="domain" description="Aminoacyl-transfer RNA synthetases class-II family profile" evidence="14">
    <location>
        <begin position="118"/>
        <end position="317"/>
    </location>
</feature>
<keyword evidence="6 13" id="KW-0479">Metal-binding</keyword>
<comment type="similarity">
    <text evidence="2 13">Belongs to the class-II aminoacyl-tRNA synthetase family. Phe-tRNA synthetase alpha subunit type 1 subfamily.</text>
</comment>
<dbReference type="NCBIfam" id="TIGR00468">
    <property type="entry name" value="pheS"/>
    <property type="match status" value="1"/>
</dbReference>
<dbReference type="GO" id="GO:0005737">
    <property type="term" value="C:cytoplasm"/>
    <property type="evidence" value="ECO:0007669"/>
    <property type="project" value="UniProtKB-SubCell"/>
</dbReference>
<dbReference type="CDD" id="cd00496">
    <property type="entry name" value="PheRS_alpha_core"/>
    <property type="match status" value="1"/>
</dbReference>
<dbReference type="Gene3D" id="3.30.930.10">
    <property type="entry name" value="Bira Bifunctional Protein, Domain 2"/>
    <property type="match status" value="1"/>
</dbReference>
<dbReference type="SUPFAM" id="SSF55681">
    <property type="entry name" value="Class II aaRS and biotin synthetases"/>
    <property type="match status" value="1"/>
</dbReference>
<dbReference type="InterPro" id="IPR010978">
    <property type="entry name" value="tRNA-bd_arm"/>
</dbReference>
<dbReference type="InterPro" id="IPR004529">
    <property type="entry name" value="Phe-tRNA-synth_IIc_asu"/>
</dbReference>
<dbReference type="SUPFAM" id="SSF46589">
    <property type="entry name" value="tRNA-binding arm"/>
    <property type="match status" value="1"/>
</dbReference>
<dbReference type="PANTHER" id="PTHR11538">
    <property type="entry name" value="PHENYLALANYL-TRNA SYNTHETASE"/>
    <property type="match status" value="1"/>
</dbReference>
<keyword evidence="4 13" id="KW-0963">Cytoplasm</keyword>
<dbReference type="InterPro" id="IPR002319">
    <property type="entry name" value="Phenylalanyl-tRNA_Synthase"/>
</dbReference>
<evidence type="ECO:0000313" key="15">
    <source>
        <dbReference type="EMBL" id="HGE75683.1"/>
    </source>
</evidence>
<dbReference type="Pfam" id="PF02912">
    <property type="entry name" value="Phe_tRNA-synt_N"/>
    <property type="match status" value="1"/>
</dbReference>